<organism evidence="1">
    <name type="scientific">Mycobacterium xenopi 4042</name>
    <dbReference type="NCBI Taxonomy" id="1299334"/>
    <lineage>
        <taxon>Bacteria</taxon>
        <taxon>Bacillati</taxon>
        <taxon>Actinomycetota</taxon>
        <taxon>Actinomycetes</taxon>
        <taxon>Mycobacteriales</taxon>
        <taxon>Mycobacteriaceae</taxon>
        <taxon>Mycobacterium</taxon>
    </lineage>
</organism>
<gene>
    <name evidence="1" type="ORF">I553_7252</name>
</gene>
<accession>X8E6U5</accession>
<proteinExistence type="predicted"/>
<name>X8E6U5_MYCXE</name>
<dbReference type="AlphaFoldDB" id="X8E6U5"/>
<evidence type="ECO:0000313" key="1">
    <source>
        <dbReference type="EMBL" id="EUA76274.1"/>
    </source>
</evidence>
<sequence>MGYKRARLAWCGPHRPLATEPRTRRICWAPCWMRSSALWRWRVP</sequence>
<protein>
    <submittedName>
        <fullName evidence="1">Uncharacterized protein</fullName>
    </submittedName>
</protein>
<dbReference type="EMBL" id="JAOB01000006">
    <property type="protein sequence ID" value="EUA76274.1"/>
    <property type="molecule type" value="Genomic_DNA"/>
</dbReference>
<comment type="caution">
    <text evidence="1">The sequence shown here is derived from an EMBL/GenBank/DDBJ whole genome shotgun (WGS) entry which is preliminary data.</text>
</comment>
<reference evidence="1" key="1">
    <citation type="submission" date="2014-01" db="EMBL/GenBank/DDBJ databases">
        <authorList>
            <person name="Brown-Elliot B."/>
            <person name="Wallace R."/>
            <person name="Lenaerts A."/>
            <person name="Ordway D."/>
            <person name="DeGroote M.A."/>
            <person name="Parker T."/>
            <person name="Sizemore C."/>
            <person name="Tallon L.J."/>
            <person name="Sadzewicz L.K."/>
            <person name="Sengamalay N."/>
            <person name="Fraser C.M."/>
            <person name="Hine E."/>
            <person name="Shefchek K.A."/>
            <person name="Das S.P."/>
            <person name="Tettelin H."/>
        </authorList>
    </citation>
    <scope>NUCLEOTIDE SEQUENCE [LARGE SCALE GENOMIC DNA]</scope>
    <source>
        <strain evidence="1">4042</strain>
    </source>
</reference>